<sequence length="203" mass="22678">MVGISNKLQITSSVVEGSEPEILNEILSPDCAVAIWQRRPSTWFQNWIDVLPPQNLPNMRVILSPETVKGTLKISFDSIGMPGGVGRRMLEGDIAALATMFARVMEVDMVQIRLDVVTGNACRKFHLDNVKARMLCTYRGRGTQFGVFQPDNDPNPIEELPVGYVGFFRGRMWTKADYPYIVHRSPPIDGTGETRLLLVIDTA</sequence>
<dbReference type="EMBL" id="JBHUII010000003">
    <property type="protein sequence ID" value="MFD2205262.1"/>
    <property type="molecule type" value="Genomic_DNA"/>
</dbReference>
<dbReference type="Pfam" id="PF08856">
    <property type="entry name" value="DUF1826"/>
    <property type="match status" value="1"/>
</dbReference>
<evidence type="ECO:0000313" key="2">
    <source>
        <dbReference type="Proteomes" id="UP001597294"/>
    </source>
</evidence>
<comment type="caution">
    <text evidence="1">The sequence shown here is derived from an EMBL/GenBank/DDBJ whole genome shotgun (WGS) entry which is preliminary data.</text>
</comment>
<accession>A0ABW5BGR8</accession>
<dbReference type="RefSeq" id="WP_380249699.1">
    <property type="nucleotide sequence ID" value="NZ_JBHUII010000003.1"/>
</dbReference>
<evidence type="ECO:0000313" key="1">
    <source>
        <dbReference type="EMBL" id="MFD2205262.1"/>
    </source>
</evidence>
<gene>
    <name evidence="1" type="ORF">ACFSKO_06565</name>
</gene>
<organism evidence="1 2">
    <name type="scientific">Kiloniella antarctica</name>
    <dbReference type="NCBI Taxonomy" id="1550907"/>
    <lineage>
        <taxon>Bacteria</taxon>
        <taxon>Pseudomonadati</taxon>
        <taxon>Pseudomonadota</taxon>
        <taxon>Alphaproteobacteria</taxon>
        <taxon>Rhodospirillales</taxon>
        <taxon>Kiloniellaceae</taxon>
        <taxon>Kiloniella</taxon>
    </lineage>
</organism>
<reference evidence="2" key="1">
    <citation type="journal article" date="2019" name="Int. J. Syst. Evol. Microbiol.">
        <title>The Global Catalogue of Microorganisms (GCM) 10K type strain sequencing project: providing services to taxonomists for standard genome sequencing and annotation.</title>
        <authorList>
            <consortium name="The Broad Institute Genomics Platform"/>
            <consortium name="The Broad Institute Genome Sequencing Center for Infectious Disease"/>
            <person name="Wu L."/>
            <person name="Ma J."/>
        </authorList>
    </citation>
    <scope>NUCLEOTIDE SEQUENCE [LARGE SCALE GENOMIC DNA]</scope>
    <source>
        <strain evidence="2">CGMCC 4.7192</strain>
    </source>
</reference>
<name>A0ABW5BGR8_9PROT</name>
<dbReference type="Proteomes" id="UP001597294">
    <property type="component" value="Unassembled WGS sequence"/>
</dbReference>
<proteinExistence type="predicted"/>
<keyword evidence="2" id="KW-1185">Reference proteome</keyword>
<protein>
    <submittedName>
        <fullName evidence="1">DUF1826 domain-containing protein</fullName>
    </submittedName>
</protein>
<dbReference type="InterPro" id="IPR014955">
    <property type="entry name" value="DUF1826"/>
</dbReference>